<proteinExistence type="predicted"/>
<organism evidence="1 2">
    <name type="scientific">Alteribacter lacisalsi</name>
    <dbReference type="NCBI Taxonomy" id="2045244"/>
    <lineage>
        <taxon>Bacteria</taxon>
        <taxon>Bacillati</taxon>
        <taxon>Bacillota</taxon>
        <taxon>Bacilli</taxon>
        <taxon>Bacillales</taxon>
        <taxon>Bacillaceae</taxon>
        <taxon>Alteribacter</taxon>
    </lineage>
</organism>
<dbReference type="Pfam" id="PF08830">
    <property type="entry name" value="DUF1806"/>
    <property type="match status" value="1"/>
</dbReference>
<dbReference type="RefSeq" id="WP_110521435.1">
    <property type="nucleotide sequence ID" value="NZ_PDOF01000003.1"/>
</dbReference>
<dbReference type="InterPro" id="IPR014934">
    <property type="entry name" value="DUF1806"/>
</dbReference>
<evidence type="ECO:0000313" key="1">
    <source>
        <dbReference type="EMBL" id="PYZ96160.1"/>
    </source>
</evidence>
<reference evidence="1 2" key="1">
    <citation type="submission" date="2017-10" db="EMBL/GenBank/DDBJ databases">
        <title>Bacillus sp. nov., a halophilic bacterium isolated from a Yangshapao Lake.</title>
        <authorList>
            <person name="Wang H."/>
        </authorList>
    </citation>
    <scope>NUCLEOTIDE SEQUENCE [LARGE SCALE GENOMIC DNA]</scope>
    <source>
        <strain evidence="1 2">YSP-3</strain>
    </source>
</reference>
<dbReference type="InterPro" id="IPR036492">
    <property type="entry name" value="YojF_sf"/>
</dbReference>
<dbReference type="AlphaFoldDB" id="A0A2W0H7U0"/>
<dbReference type="OrthoDB" id="2352913at2"/>
<gene>
    <name evidence="1" type="ORF">CR205_17505</name>
</gene>
<comment type="caution">
    <text evidence="1">The sequence shown here is derived from an EMBL/GenBank/DDBJ whole genome shotgun (WGS) entry which is preliminary data.</text>
</comment>
<dbReference type="SUPFAM" id="SSF89442">
    <property type="entry name" value="Hypothetical protein YojF"/>
    <property type="match status" value="1"/>
</dbReference>
<protein>
    <recommendedName>
        <fullName evidence="3">DUF1806 family protein</fullName>
    </recommendedName>
</protein>
<dbReference type="Proteomes" id="UP000248066">
    <property type="component" value="Unassembled WGS sequence"/>
</dbReference>
<evidence type="ECO:0000313" key="2">
    <source>
        <dbReference type="Proteomes" id="UP000248066"/>
    </source>
</evidence>
<evidence type="ECO:0008006" key="3">
    <source>
        <dbReference type="Google" id="ProtNLM"/>
    </source>
</evidence>
<dbReference type="EMBL" id="PDOF01000003">
    <property type="protein sequence ID" value="PYZ96160.1"/>
    <property type="molecule type" value="Genomic_DNA"/>
</dbReference>
<dbReference type="Gene3D" id="2.70.180.10">
    <property type="entry name" value="Hypothetical protein YojF"/>
    <property type="match status" value="1"/>
</dbReference>
<accession>A0A2W0H7U0</accession>
<name>A0A2W0H7U0_9BACI</name>
<keyword evidence="2" id="KW-1185">Reference proteome</keyword>
<sequence length="116" mass="13042">MKPIDPRKVQETINQNAGKELYVHLETTNGAYASHKNQGFFSVGTFLRNARIKYVQGKITGDGPYRLGLELEGGWAYAEGLTDWEIDDQNQILFAGHDPDGKLAIAFQLSEKPFRK</sequence>